<feature type="compositionally biased region" description="Basic residues" evidence="1">
    <location>
        <begin position="418"/>
        <end position="432"/>
    </location>
</feature>
<dbReference type="HOGENOM" id="CLU_528061_0_0_1"/>
<feature type="compositionally biased region" description="Polar residues" evidence="1">
    <location>
        <begin position="334"/>
        <end position="349"/>
    </location>
</feature>
<feature type="compositionally biased region" description="Basic and acidic residues" evidence="1">
    <location>
        <begin position="407"/>
        <end position="417"/>
    </location>
</feature>
<dbReference type="RefSeq" id="XP_002585024.1">
    <property type="nucleotide sequence ID" value="XM_002584978.1"/>
</dbReference>
<feature type="domain" description="RRN6 K-rich C-terminal" evidence="2">
    <location>
        <begin position="382"/>
        <end position="516"/>
    </location>
</feature>
<dbReference type="KEGG" id="ure:UREG_05713"/>
<organism evidence="4 5">
    <name type="scientific">Uncinocarpus reesii (strain UAMH 1704)</name>
    <dbReference type="NCBI Taxonomy" id="336963"/>
    <lineage>
        <taxon>Eukaryota</taxon>
        <taxon>Fungi</taxon>
        <taxon>Dikarya</taxon>
        <taxon>Ascomycota</taxon>
        <taxon>Pezizomycotina</taxon>
        <taxon>Eurotiomycetes</taxon>
        <taxon>Eurotiomycetidae</taxon>
        <taxon>Onygenales</taxon>
        <taxon>Onygenaceae</taxon>
        <taxon>Uncinocarpus</taxon>
    </lineage>
</organism>
<sequence>MFDPTLLSLPWARSDVEAGRGDIRFSSMIFKKIEGASGFQEQNDTKPTFVKFIGQRTELDIVESLYSVELNQESQTASYPYTHSIRKRNKALSSPWVDDDFLVDDMDVPEFQFSTRFQQANRVSNSSDQPFQPAQRIEEWRSEHSWLISNEDELDLDQDGKTIQPQGFDDWISSAVDRLQDQMHSYAASSATLLEILGPPPALDAIDSNTRSFEHFLSTMASVLPATPRQYRLSRLPLPFSATSNLAVYTPVEQSDLSLATVYDSLVYDWLSPLSEQVPNRVRIMREKMIRSVVTEIIFSRISLVRVGTEELDTTNEDEAGALVNESQLQSFGSSQNIISSQTQKSSQGLDPLHEFPEPPYRFLKRYTTLNHQRAPTKRTITTISHWKVNTDPSYYDWQKAADAIKDEQSLSEEHPAAQRRRKREERKRRHLEKAEQQASMQPSTPRLMDGGRLWGSQPVTTPAVSSSGDPRLWSSQVKEESVLPMSQMEKGVFGSRQAGRKSLGKEKKKRRAAGF</sequence>
<dbReference type="EMBL" id="CH476617">
    <property type="protein sequence ID" value="EEP80871.1"/>
    <property type="molecule type" value="Genomic_DNA"/>
</dbReference>
<dbReference type="Pfam" id="PF20640">
    <property type="entry name" value="Rrn6_HB"/>
    <property type="match status" value="1"/>
</dbReference>
<dbReference type="eggNOG" id="ENOG502QRAW">
    <property type="taxonomic scope" value="Eukaryota"/>
</dbReference>
<dbReference type="GO" id="GO:0001179">
    <property type="term" value="F:RNA polymerase I general transcription initiation factor binding"/>
    <property type="evidence" value="ECO:0007669"/>
    <property type="project" value="TreeGrafter"/>
</dbReference>
<dbReference type="GO" id="GO:0070860">
    <property type="term" value="C:RNA polymerase I core factor complex"/>
    <property type="evidence" value="ECO:0007669"/>
    <property type="project" value="TreeGrafter"/>
</dbReference>
<feature type="domain" description="RRN6 helical bundle" evidence="3">
    <location>
        <begin position="98"/>
        <end position="302"/>
    </location>
</feature>
<accession>C4JTC4</accession>
<dbReference type="PANTHER" id="PTHR28221:SF2">
    <property type="entry name" value="RNA POLYMERASE I-SPECIFIC TRANSCRIPTION INITIATION FACTOR RRN6"/>
    <property type="match status" value="1"/>
</dbReference>
<dbReference type="OrthoDB" id="4090074at2759"/>
<dbReference type="GO" id="GO:0042790">
    <property type="term" value="P:nucleolar large rRNA transcription by RNA polymerase I"/>
    <property type="evidence" value="ECO:0007669"/>
    <property type="project" value="TreeGrafter"/>
</dbReference>
<feature type="compositionally biased region" description="Basic residues" evidence="1">
    <location>
        <begin position="507"/>
        <end position="516"/>
    </location>
</feature>
<dbReference type="InParanoid" id="C4JTC4"/>
<dbReference type="InterPro" id="IPR019350">
    <property type="entry name" value="RNA_pol_I-sp_TIF_RRN6-like"/>
</dbReference>
<dbReference type="GO" id="GO:0001163">
    <property type="term" value="F:RNA polymerase I transcription regulatory region sequence-specific DNA binding"/>
    <property type="evidence" value="ECO:0007669"/>
    <property type="project" value="TreeGrafter"/>
</dbReference>
<feature type="compositionally biased region" description="Polar residues" evidence="1">
    <location>
        <begin position="458"/>
        <end position="477"/>
    </location>
</feature>
<dbReference type="AlphaFoldDB" id="C4JTC4"/>
<gene>
    <name evidence="4" type="ORF">UREG_05713</name>
</gene>
<evidence type="ECO:0000259" key="2">
    <source>
        <dbReference type="Pfam" id="PF20639"/>
    </source>
</evidence>
<dbReference type="Proteomes" id="UP000002058">
    <property type="component" value="Unassembled WGS sequence"/>
</dbReference>
<evidence type="ECO:0000313" key="5">
    <source>
        <dbReference type="Proteomes" id="UP000002058"/>
    </source>
</evidence>
<proteinExistence type="predicted"/>
<dbReference type="Pfam" id="PF20639">
    <property type="entry name" value="Rrn6_K-rich"/>
    <property type="match status" value="1"/>
</dbReference>
<feature type="region of interest" description="Disordered" evidence="1">
    <location>
        <begin position="334"/>
        <end position="355"/>
    </location>
</feature>
<evidence type="ECO:0000256" key="1">
    <source>
        <dbReference type="SAM" id="MobiDB-lite"/>
    </source>
</evidence>
<evidence type="ECO:0000259" key="3">
    <source>
        <dbReference type="Pfam" id="PF20640"/>
    </source>
</evidence>
<dbReference type="InterPro" id="IPR048537">
    <property type="entry name" value="RRN6_HB"/>
</dbReference>
<protein>
    <submittedName>
        <fullName evidence="4">Uncharacterized protein</fullName>
    </submittedName>
</protein>
<dbReference type="PANTHER" id="PTHR28221">
    <property type="entry name" value="RNA POLYMERASE I-SPECIFIC TRANSCRIPTION INITIATION FACTOR RRN6"/>
    <property type="match status" value="1"/>
</dbReference>
<evidence type="ECO:0000313" key="4">
    <source>
        <dbReference type="EMBL" id="EEP80871.1"/>
    </source>
</evidence>
<feature type="region of interest" description="Disordered" evidence="1">
    <location>
        <begin position="407"/>
        <end position="516"/>
    </location>
</feature>
<reference evidence="5" key="1">
    <citation type="journal article" date="2009" name="Genome Res.">
        <title>Comparative genomic analyses of the human fungal pathogens Coccidioides and their relatives.</title>
        <authorList>
            <person name="Sharpton T.J."/>
            <person name="Stajich J.E."/>
            <person name="Rounsley S.D."/>
            <person name="Gardner M.J."/>
            <person name="Wortman J.R."/>
            <person name="Jordar V.S."/>
            <person name="Maiti R."/>
            <person name="Kodira C.D."/>
            <person name="Neafsey D.E."/>
            <person name="Zeng Q."/>
            <person name="Hung C.-Y."/>
            <person name="McMahan C."/>
            <person name="Muszewska A."/>
            <person name="Grynberg M."/>
            <person name="Mandel M.A."/>
            <person name="Kellner E.M."/>
            <person name="Barker B.M."/>
            <person name="Galgiani J.N."/>
            <person name="Orbach M.J."/>
            <person name="Kirkland T.N."/>
            <person name="Cole G.T."/>
            <person name="Henn M.R."/>
            <person name="Birren B.W."/>
            <person name="Taylor J.W."/>
        </authorList>
    </citation>
    <scope>NUCLEOTIDE SEQUENCE [LARGE SCALE GENOMIC DNA]</scope>
    <source>
        <strain evidence="5">UAMH 1704</strain>
    </source>
</reference>
<dbReference type="STRING" id="336963.C4JTC4"/>
<dbReference type="VEuPathDB" id="FungiDB:UREG_05713"/>
<keyword evidence="5" id="KW-1185">Reference proteome</keyword>
<dbReference type="GeneID" id="8439351"/>
<name>C4JTC4_UNCRE</name>
<dbReference type="InterPro" id="IPR048536">
    <property type="entry name" value="Rrn6_K-rich"/>
</dbReference>